<evidence type="ECO:0000313" key="2">
    <source>
        <dbReference type="Proteomes" id="UP000243876"/>
    </source>
</evidence>
<dbReference type="OrthoDB" id="2521111at2759"/>
<evidence type="ECO:0000313" key="1">
    <source>
        <dbReference type="EMBL" id="CEQ41704.1"/>
    </source>
</evidence>
<dbReference type="Gene3D" id="3.80.10.10">
    <property type="entry name" value="Ribonuclease Inhibitor"/>
    <property type="match status" value="1"/>
</dbReference>
<dbReference type="AlphaFoldDB" id="A0A0D6EP58"/>
<organism evidence="1 2">
    <name type="scientific">Sporidiobolus salmonicolor</name>
    <name type="common">Yeast-like fungus</name>
    <name type="synonym">Sporobolomyces salmonicolor</name>
    <dbReference type="NCBI Taxonomy" id="5005"/>
    <lineage>
        <taxon>Eukaryota</taxon>
        <taxon>Fungi</taxon>
        <taxon>Dikarya</taxon>
        <taxon>Basidiomycota</taxon>
        <taxon>Pucciniomycotina</taxon>
        <taxon>Microbotryomycetes</taxon>
        <taxon>Sporidiobolales</taxon>
        <taxon>Sporidiobolaceae</taxon>
        <taxon>Sporobolomyces</taxon>
    </lineage>
</organism>
<sequence length="334" mass="36559">MPVRSSASTQLPPELLYDILSTSSKRTLRATSLVHSSWRGPSQALLETDLSLTSRRVAKSWLQIKGRKCKTRRLSLPVGLDTEDCWEVFESVEGLKELSLVAQEGAAGKSKFEGEVLECSRLKDIAMLHLAAPFSEPIYPSTNYTFPFSLSSLSCKGLFNAYPSAFIASLVASSLTTLVALDLDTYGSHSSASTFFAALLPVAPTLKHLKLHGSDRQVSPLLTFLTGCTSLESFTCWDATLPLLSSLPPSLRTLTIGKNYTFHSDMLYDELLTRSGLLEQLRTIRWAGISKATLKAQRGGGELLQECEERGIAVQFGVESVGDWFGYSMFGIGR</sequence>
<name>A0A0D6EP58_SPOSA</name>
<gene>
    <name evidence="1" type="primary">SPOSA6832_03442</name>
</gene>
<keyword evidence="2" id="KW-1185">Reference proteome</keyword>
<dbReference type="Proteomes" id="UP000243876">
    <property type="component" value="Unassembled WGS sequence"/>
</dbReference>
<protein>
    <submittedName>
        <fullName evidence="1">SPOSA6832_03442-mRNA-1:cds</fullName>
    </submittedName>
</protein>
<dbReference type="EMBL" id="CENE01000016">
    <property type="protein sequence ID" value="CEQ41704.1"/>
    <property type="molecule type" value="Genomic_DNA"/>
</dbReference>
<accession>A0A0D6EP58</accession>
<reference evidence="2" key="1">
    <citation type="submission" date="2015-02" db="EMBL/GenBank/DDBJ databases">
        <authorList>
            <person name="Gon?alves P."/>
        </authorList>
    </citation>
    <scope>NUCLEOTIDE SEQUENCE [LARGE SCALE GENOMIC DNA]</scope>
</reference>
<dbReference type="InterPro" id="IPR032675">
    <property type="entry name" value="LRR_dom_sf"/>
</dbReference>
<proteinExistence type="predicted"/>
<dbReference type="SUPFAM" id="SSF52047">
    <property type="entry name" value="RNI-like"/>
    <property type="match status" value="1"/>
</dbReference>